<gene>
    <name evidence="2" type="ORF">REJC140_03447</name>
</gene>
<sequence length="43" mass="5280">MQDQVAHQDQDETANPDDQVELYDPWQQAFHEDLKRRQDEFDF</sequence>
<evidence type="ECO:0000313" key="2">
    <source>
        <dbReference type="EMBL" id="CAD7035746.1"/>
    </source>
</evidence>
<feature type="region of interest" description="Disordered" evidence="1">
    <location>
        <begin position="1"/>
        <end position="22"/>
    </location>
</feature>
<dbReference type="RefSeq" id="WP_268963124.1">
    <property type="nucleotide sequence ID" value="NZ_CABFWF030000011.1"/>
</dbReference>
<organism evidence="2 3">
    <name type="scientific">Pseudorhizobium endolithicum</name>
    <dbReference type="NCBI Taxonomy" id="1191678"/>
    <lineage>
        <taxon>Bacteria</taxon>
        <taxon>Pseudomonadati</taxon>
        <taxon>Pseudomonadota</taxon>
        <taxon>Alphaproteobacteria</taxon>
        <taxon>Hyphomicrobiales</taxon>
        <taxon>Rhizobiaceae</taxon>
        <taxon>Rhizobium/Agrobacterium group</taxon>
        <taxon>Pseudorhizobium</taxon>
    </lineage>
</organism>
<evidence type="ECO:0000313" key="3">
    <source>
        <dbReference type="Proteomes" id="UP000606921"/>
    </source>
</evidence>
<accession>A0ABM8PKZ8</accession>
<comment type="caution">
    <text evidence="2">The sequence shown here is derived from an EMBL/GenBank/DDBJ whole genome shotgun (WGS) entry which is preliminary data.</text>
</comment>
<feature type="compositionally biased region" description="Basic and acidic residues" evidence="1">
    <location>
        <begin position="1"/>
        <end position="10"/>
    </location>
</feature>
<feature type="compositionally biased region" description="Acidic residues" evidence="1">
    <location>
        <begin position="11"/>
        <end position="21"/>
    </location>
</feature>
<dbReference type="EMBL" id="CABFWF030000011">
    <property type="protein sequence ID" value="CAD7035746.1"/>
    <property type="molecule type" value="Genomic_DNA"/>
</dbReference>
<protein>
    <submittedName>
        <fullName evidence="2">Uncharacterized protein</fullName>
    </submittedName>
</protein>
<keyword evidence="3" id="KW-1185">Reference proteome</keyword>
<dbReference type="Proteomes" id="UP000606921">
    <property type="component" value="Unassembled WGS sequence"/>
</dbReference>
<name>A0ABM8PKZ8_9HYPH</name>
<proteinExistence type="predicted"/>
<evidence type="ECO:0000256" key="1">
    <source>
        <dbReference type="SAM" id="MobiDB-lite"/>
    </source>
</evidence>
<reference evidence="2 3" key="1">
    <citation type="submission" date="2020-11" db="EMBL/GenBank/DDBJ databases">
        <authorList>
            <person name="Lassalle F."/>
        </authorList>
    </citation>
    <scope>NUCLEOTIDE SEQUENCE [LARGE SCALE GENOMIC DNA]</scope>
    <source>
        <strain evidence="2 3">JC140</strain>
    </source>
</reference>